<feature type="compositionally biased region" description="Low complexity" evidence="7">
    <location>
        <begin position="172"/>
        <end position="186"/>
    </location>
</feature>
<keyword evidence="9" id="KW-1185">Reference proteome</keyword>
<reference evidence="8 9" key="1">
    <citation type="journal article" date="2016" name="Nat. Commun.">
        <title>Ectomycorrhizal ecology is imprinted in the genome of the dominant symbiotic fungus Cenococcum geophilum.</title>
        <authorList>
            <consortium name="DOE Joint Genome Institute"/>
            <person name="Peter M."/>
            <person name="Kohler A."/>
            <person name="Ohm R.A."/>
            <person name="Kuo A."/>
            <person name="Krutzmann J."/>
            <person name="Morin E."/>
            <person name="Arend M."/>
            <person name="Barry K.W."/>
            <person name="Binder M."/>
            <person name="Choi C."/>
            <person name="Clum A."/>
            <person name="Copeland A."/>
            <person name="Grisel N."/>
            <person name="Haridas S."/>
            <person name="Kipfer T."/>
            <person name="LaButti K."/>
            <person name="Lindquist E."/>
            <person name="Lipzen A."/>
            <person name="Maire R."/>
            <person name="Meier B."/>
            <person name="Mihaltcheva S."/>
            <person name="Molinier V."/>
            <person name="Murat C."/>
            <person name="Poggeler S."/>
            <person name="Quandt C.A."/>
            <person name="Sperisen C."/>
            <person name="Tritt A."/>
            <person name="Tisserant E."/>
            <person name="Crous P.W."/>
            <person name="Henrissat B."/>
            <person name="Nehls U."/>
            <person name="Egli S."/>
            <person name="Spatafora J.W."/>
            <person name="Grigoriev I.V."/>
            <person name="Martin F.M."/>
        </authorList>
    </citation>
    <scope>NUCLEOTIDE SEQUENCE [LARGE SCALE GENOMIC DNA]</scope>
    <source>
        <strain evidence="8 9">CBS 459.81</strain>
    </source>
</reference>
<evidence type="ECO:0000256" key="3">
    <source>
        <dbReference type="ARBA" id="ARBA00022737"/>
    </source>
</evidence>
<accession>A0A8E2E943</accession>
<keyword evidence="4" id="KW-0999">Mitochondrion inner membrane</keyword>
<keyword evidence="6" id="KW-0472">Membrane</keyword>
<keyword evidence="3" id="KW-0677">Repeat</keyword>
<dbReference type="Proteomes" id="UP000250266">
    <property type="component" value="Unassembled WGS sequence"/>
</dbReference>
<dbReference type="SUPFAM" id="SSF103506">
    <property type="entry name" value="Mitochondrial carrier"/>
    <property type="match status" value="1"/>
</dbReference>
<dbReference type="Gene3D" id="1.50.40.10">
    <property type="entry name" value="Mitochondrial carrier domain"/>
    <property type="match status" value="1"/>
</dbReference>
<proteinExistence type="predicted"/>
<evidence type="ECO:0000313" key="8">
    <source>
        <dbReference type="EMBL" id="OCK79523.1"/>
    </source>
</evidence>
<dbReference type="PANTHER" id="PTHR24089">
    <property type="entry name" value="SOLUTE CARRIER FAMILY 25"/>
    <property type="match status" value="1"/>
</dbReference>
<evidence type="ECO:0000256" key="4">
    <source>
        <dbReference type="ARBA" id="ARBA00022792"/>
    </source>
</evidence>
<name>A0A8E2E943_9PEZI</name>
<gene>
    <name evidence="8" type="ORF">K432DRAFT_299659</name>
</gene>
<evidence type="ECO:0000313" key="9">
    <source>
        <dbReference type="Proteomes" id="UP000250266"/>
    </source>
</evidence>
<dbReference type="GO" id="GO:0031966">
    <property type="term" value="C:mitochondrial membrane"/>
    <property type="evidence" value="ECO:0007669"/>
    <property type="project" value="UniProtKB-SubCell"/>
</dbReference>
<feature type="region of interest" description="Disordered" evidence="7">
    <location>
        <begin position="107"/>
        <end position="191"/>
    </location>
</feature>
<sequence length="513" mass="55359">MAASRDAPNPLRPYYIPPTIGLLPENAPNGTASSYSSYSKPSFGAQARDILSDLDYGDYLSDNSPSVAETAKKMLDKALWDYTTVLFAQPFEVAKTILQIHQAAGQTPPSIAVNGEDIRSRPNSYPGGHSEDYPSDDDSDADSPSYFTSTAPRAQAYSPTSPRSPERHRNTPSRSNSSTPTPASSKPPHKLELRRPDALFDALKQLWIKESVWGPWKATNMTFVYNLLLKTGETWTRSLLSALLNVPDPGQARSTASGIGGLDIIDSPNPLMSLAVAVAAAAITCLALAPLDLVRTRLIVTPISSTPRNMIPSLLSLPSLIIPSELIPITLLHSTIPTLFSTSTPLLLRSSLGIDPILTPATYSLSTFLSSTAELFLRLPLETVLRRAQVAVLQESENQRRSEAYHTFRPHAQQPSKEDPTTNHFKTIVDVGPYKGIFGSMWFIVREEGVSFVGSAAVAGKVPPTPKGGFAARARVRKGQGVRGLWRGWRVGFWGLVGVWGVGALGGAGGGEF</sequence>
<evidence type="ECO:0000256" key="7">
    <source>
        <dbReference type="SAM" id="MobiDB-lite"/>
    </source>
</evidence>
<dbReference type="InterPro" id="IPR023395">
    <property type="entry name" value="MCP_dom_sf"/>
</dbReference>
<comment type="subcellular location">
    <subcellularLocation>
        <location evidence="1">Mitochondrion membrane</location>
    </subcellularLocation>
</comment>
<protein>
    <submittedName>
        <fullName evidence="8">Mitochondrial carrier</fullName>
    </submittedName>
</protein>
<keyword evidence="2" id="KW-0812">Transmembrane</keyword>
<organism evidence="8 9">
    <name type="scientific">Lepidopterella palustris CBS 459.81</name>
    <dbReference type="NCBI Taxonomy" id="1314670"/>
    <lineage>
        <taxon>Eukaryota</taxon>
        <taxon>Fungi</taxon>
        <taxon>Dikarya</taxon>
        <taxon>Ascomycota</taxon>
        <taxon>Pezizomycotina</taxon>
        <taxon>Dothideomycetes</taxon>
        <taxon>Pleosporomycetidae</taxon>
        <taxon>Mytilinidiales</taxon>
        <taxon>Argynnaceae</taxon>
        <taxon>Lepidopterella</taxon>
    </lineage>
</organism>
<dbReference type="AlphaFoldDB" id="A0A8E2E943"/>
<keyword evidence="4" id="KW-0496">Mitochondrion</keyword>
<dbReference type="OrthoDB" id="77989at2759"/>
<evidence type="ECO:0000256" key="5">
    <source>
        <dbReference type="ARBA" id="ARBA00022989"/>
    </source>
</evidence>
<evidence type="ECO:0000256" key="6">
    <source>
        <dbReference type="ARBA" id="ARBA00023136"/>
    </source>
</evidence>
<feature type="compositionally biased region" description="Polar residues" evidence="7">
    <location>
        <begin position="147"/>
        <end position="163"/>
    </location>
</feature>
<evidence type="ECO:0000256" key="1">
    <source>
        <dbReference type="ARBA" id="ARBA00004325"/>
    </source>
</evidence>
<dbReference type="EMBL" id="KV745000">
    <property type="protein sequence ID" value="OCK79523.1"/>
    <property type="molecule type" value="Genomic_DNA"/>
</dbReference>
<evidence type="ECO:0000256" key="2">
    <source>
        <dbReference type="ARBA" id="ARBA00022692"/>
    </source>
</evidence>
<keyword evidence="5" id="KW-1133">Transmembrane helix</keyword>